<dbReference type="InterPro" id="IPR051448">
    <property type="entry name" value="CdaR-like_regulators"/>
</dbReference>
<name>A0ABQ2JKM9_9DEIO</name>
<dbReference type="Proteomes" id="UP000645517">
    <property type="component" value="Unassembled WGS sequence"/>
</dbReference>
<dbReference type="InterPro" id="IPR012914">
    <property type="entry name" value="PucR_dom"/>
</dbReference>
<dbReference type="EMBL" id="BMOR01000042">
    <property type="protein sequence ID" value="GGN47610.1"/>
    <property type="molecule type" value="Genomic_DNA"/>
</dbReference>
<gene>
    <name evidence="3" type="ORF">GCM10010842_39230</name>
</gene>
<dbReference type="InterPro" id="IPR025736">
    <property type="entry name" value="PucR_C-HTH_dom"/>
</dbReference>
<sequence>MAHTEVTMTPVRLEDPMLPTLAELLTLPAFAGAEVVSGHAHLTQPVTWVHVSEVADAARFLTGGELLLSTGSLLARMTDGELDGFVASLAQRGAHGLALELVQVFRDVPPALLGASRLHGLPLIVFRSEVSFAALTRAAHARILNHGGPALDPSLAPLLDALAETGRSVAFLRAQLGPLLNLPARPRSTLLGTLDALLTTNFNMAETARRLGVRRQTVYYRLEQLRAMLPDLDEPRRQLGLHLALELTRSEAGEALSTAERT</sequence>
<evidence type="ECO:0000313" key="3">
    <source>
        <dbReference type="EMBL" id="GGN47610.1"/>
    </source>
</evidence>
<feature type="domain" description="Purine catabolism PurC-like" evidence="1">
    <location>
        <begin position="23"/>
        <end position="143"/>
    </location>
</feature>
<dbReference type="PANTHER" id="PTHR33744">
    <property type="entry name" value="CARBOHYDRATE DIACID REGULATOR"/>
    <property type="match status" value="1"/>
</dbReference>
<organism evidence="3 4">
    <name type="scientific">Deinococcus daejeonensis</name>
    <dbReference type="NCBI Taxonomy" id="1007098"/>
    <lineage>
        <taxon>Bacteria</taxon>
        <taxon>Thermotogati</taxon>
        <taxon>Deinococcota</taxon>
        <taxon>Deinococci</taxon>
        <taxon>Deinococcales</taxon>
        <taxon>Deinococcaceae</taxon>
        <taxon>Deinococcus</taxon>
    </lineage>
</organism>
<accession>A0ABQ2JKM9</accession>
<protein>
    <recommendedName>
        <fullName evidence="5">Transcriptional regulator, PucR family</fullName>
    </recommendedName>
</protein>
<dbReference type="SUPFAM" id="SSF46689">
    <property type="entry name" value="Homeodomain-like"/>
    <property type="match status" value="1"/>
</dbReference>
<keyword evidence="4" id="KW-1185">Reference proteome</keyword>
<evidence type="ECO:0000259" key="2">
    <source>
        <dbReference type="Pfam" id="PF13556"/>
    </source>
</evidence>
<reference evidence="4" key="1">
    <citation type="journal article" date="2019" name="Int. J. Syst. Evol. Microbiol.">
        <title>The Global Catalogue of Microorganisms (GCM) 10K type strain sequencing project: providing services to taxonomists for standard genome sequencing and annotation.</title>
        <authorList>
            <consortium name="The Broad Institute Genomics Platform"/>
            <consortium name="The Broad Institute Genome Sequencing Center for Infectious Disease"/>
            <person name="Wu L."/>
            <person name="Ma J."/>
        </authorList>
    </citation>
    <scope>NUCLEOTIDE SEQUENCE [LARGE SCALE GENOMIC DNA]</scope>
    <source>
        <strain evidence="4">JCM 16918</strain>
    </source>
</reference>
<feature type="domain" description="PucR C-terminal helix-turn-helix" evidence="2">
    <location>
        <begin position="190"/>
        <end position="246"/>
    </location>
</feature>
<proteinExistence type="predicted"/>
<dbReference type="InterPro" id="IPR042070">
    <property type="entry name" value="PucR_C-HTH_sf"/>
</dbReference>
<comment type="caution">
    <text evidence="3">The sequence shown here is derived from an EMBL/GenBank/DDBJ whole genome shotgun (WGS) entry which is preliminary data.</text>
</comment>
<dbReference type="InterPro" id="IPR009057">
    <property type="entry name" value="Homeodomain-like_sf"/>
</dbReference>
<evidence type="ECO:0000313" key="4">
    <source>
        <dbReference type="Proteomes" id="UP000645517"/>
    </source>
</evidence>
<evidence type="ECO:0008006" key="5">
    <source>
        <dbReference type="Google" id="ProtNLM"/>
    </source>
</evidence>
<evidence type="ECO:0000259" key="1">
    <source>
        <dbReference type="Pfam" id="PF07905"/>
    </source>
</evidence>
<dbReference type="Gene3D" id="1.10.10.2840">
    <property type="entry name" value="PucR C-terminal helix-turn-helix domain"/>
    <property type="match status" value="1"/>
</dbReference>
<dbReference type="PANTHER" id="PTHR33744:SF1">
    <property type="entry name" value="DNA-BINDING TRANSCRIPTIONAL ACTIVATOR ADER"/>
    <property type="match status" value="1"/>
</dbReference>
<dbReference type="Pfam" id="PF13556">
    <property type="entry name" value="HTH_30"/>
    <property type="match status" value="1"/>
</dbReference>
<dbReference type="Pfam" id="PF07905">
    <property type="entry name" value="PucR"/>
    <property type="match status" value="1"/>
</dbReference>